<keyword evidence="3" id="KW-1185">Reference proteome</keyword>
<feature type="compositionally biased region" description="Basic residues" evidence="1">
    <location>
        <begin position="154"/>
        <end position="164"/>
    </location>
</feature>
<comment type="caution">
    <text evidence="2">The sequence shown here is derived from an EMBL/GenBank/DDBJ whole genome shotgun (WGS) entry which is preliminary data.</text>
</comment>
<dbReference type="Proteomes" id="UP000241769">
    <property type="component" value="Unassembled WGS sequence"/>
</dbReference>
<organism evidence="2 3">
    <name type="scientific">Planoprotostelium fungivorum</name>
    <dbReference type="NCBI Taxonomy" id="1890364"/>
    <lineage>
        <taxon>Eukaryota</taxon>
        <taxon>Amoebozoa</taxon>
        <taxon>Evosea</taxon>
        <taxon>Variosea</taxon>
        <taxon>Cavosteliida</taxon>
        <taxon>Cavosteliaceae</taxon>
        <taxon>Planoprotostelium</taxon>
    </lineage>
</organism>
<dbReference type="InParanoid" id="A0A2P6NXH6"/>
<name>A0A2P6NXH6_9EUKA</name>
<proteinExistence type="predicted"/>
<feature type="region of interest" description="Disordered" evidence="1">
    <location>
        <begin position="140"/>
        <end position="188"/>
    </location>
</feature>
<sequence length="412" mass="47116">MRQIRRRAGSRSVTPSKVESHDIFQLDLEEKPSYIPKHSGSHVPDIDELPVESDTSKRLSPFSFIFEIISGLLAMETDRIGFINMEEGIQSQVPLYLILQLTQKSGHADLFTSASPDRRLSSSFSYLTIQDDVPVYRVGFQAGTSAPSPSRKVTPTKKSKKKRNSTRDNDEVEGSSGGPDGNSENYNEDWRMQYSQRALLERESRPVKLGPKGKAQDKLLDSWNHVFPQLGTTSNPFKETKKNSHSRRASKSSPARPAREIETREQREERIRFEALTTQQELDRLERNIYFTKVEVHNPTKLSVKFSVYSLVKPASLEFHFLQNINGQDLAERYERLSYKTPSGEKGNVLRGEEGLCFRLQLFKSEIEKARSILGLNMSWVVFFRLLLLCSAVQDIRLQNHLFEDYLANLVV</sequence>
<feature type="region of interest" description="Disordered" evidence="1">
    <location>
        <begin position="230"/>
        <end position="265"/>
    </location>
</feature>
<reference evidence="2 3" key="1">
    <citation type="journal article" date="2018" name="Genome Biol. Evol.">
        <title>Multiple Roots of Fruiting Body Formation in Amoebozoa.</title>
        <authorList>
            <person name="Hillmann F."/>
            <person name="Forbes G."/>
            <person name="Novohradska S."/>
            <person name="Ferling I."/>
            <person name="Riege K."/>
            <person name="Groth M."/>
            <person name="Westermann M."/>
            <person name="Marz M."/>
            <person name="Spaller T."/>
            <person name="Winckler T."/>
            <person name="Schaap P."/>
            <person name="Glockner G."/>
        </authorList>
    </citation>
    <scope>NUCLEOTIDE SEQUENCE [LARGE SCALE GENOMIC DNA]</scope>
    <source>
        <strain evidence="2 3">Jena</strain>
    </source>
</reference>
<evidence type="ECO:0000313" key="3">
    <source>
        <dbReference type="Proteomes" id="UP000241769"/>
    </source>
</evidence>
<dbReference type="EMBL" id="MDYQ01000009">
    <property type="protein sequence ID" value="PRP88608.1"/>
    <property type="molecule type" value="Genomic_DNA"/>
</dbReference>
<protein>
    <submittedName>
        <fullName evidence="2">Uncharacterized protein</fullName>
    </submittedName>
</protein>
<gene>
    <name evidence="2" type="ORF">PROFUN_03019</name>
</gene>
<evidence type="ECO:0000256" key="1">
    <source>
        <dbReference type="SAM" id="MobiDB-lite"/>
    </source>
</evidence>
<dbReference type="AlphaFoldDB" id="A0A2P6NXH6"/>
<accession>A0A2P6NXH6</accession>
<evidence type="ECO:0000313" key="2">
    <source>
        <dbReference type="EMBL" id="PRP88608.1"/>
    </source>
</evidence>